<accession>A0AAV0MS58</accession>
<dbReference type="EMBL" id="CAMGYJ010000007">
    <property type="protein sequence ID" value="CAI0448560.1"/>
    <property type="molecule type" value="Genomic_DNA"/>
</dbReference>
<reference evidence="1" key="1">
    <citation type="submission" date="2022-08" db="EMBL/GenBank/DDBJ databases">
        <authorList>
            <person name="Gutierrez-Valencia J."/>
        </authorList>
    </citation>
    <scope>NUCLEOTIDE SEQUENCE</scope>
</reference>
<protein>
    <submittedName>
        <fullName evidence="1">Uncharacterized protein</fullName>
    </submittedName>
</protein>
<organism evidence="1 2">
    <name type="scientific">Linum tenue</name>
    <dbReference type="NCBI Taxonomy" id="586396"/>
    <lineage>
        <taxon>Eukaryota</taxon>
        <taxon>Viridiplantae</taxon>
        <taxon>Streptophyta</taxon>
        <taxon>Embryophyta</taxon>
        <taxon>Tracheophyta</taxon>
        <taxon>Spermatophyta</taxon>
        <taxon>Magnoliopsida</taxon>
        <taxon>eudicotyledons</taxon>
        <taxon>Gunneridae</taxon>
        <taxon>Pentapetalae</taxon>
        <taxon>rosids</taxon>
        <taxon>fabids</taxon>
        <taxon>Malpighiales</taxon>
        <taxon>Linaceae</taxon>
        <taxon>Linum</taxon>
    </lineage>
</organism>
<keyword evidence="2" id="KW-1185">Reference proteome</keyword>
<dbReference type="AlphaFoldDB" id="A0AAV0MS58"/>
<name>A0AAV0MS58_9ROSI</name>
<proteinExistence type="predicted"/>
<feature type="non-terminal residue" evidence="1">
    <location>
        <position position="53"/>
    </location>
</feature>
<evidence type="ECO:0000313" key="1">
    <source>
        <dbReference type="EMBL" id="CAI0448560.1"/>
    </source>
</evidence>
<dbReference type="Proteomes" id="UP001154282">
    <property type="component" value="Unassembled WGS sequence"/>
</dbReference>
<evidence type="ECO:0000313" key="2">
    <source>
        <dbReference type="Proteomes" id="UP001154282"/>
    </source>
</evidence>
<gene>
    <name evidence="1" type="ORF">LITE_LOCUS29837</name>
</gene>
<sequence>MTLQFGIKLTDYNIANLTSEYTITKIWKDEEDQFTNDIHDLIEENKNDAANGG</sequence>
<comment type="caution">
    <text evidence="1">The sequence shown here is derived from an EMBL/GenBank/DDBJ whole genome shotgun (WGS) entry which is preliminary data.</text>
</comment>